<dbReference type="RefSeq" id="XP_005848832.1">
    <property type="nucleotide sequence ID" value="XM_005848770.1"/>
</dbReference>
<dbReference type="STRING" id="554065.E1ZC07"/>
<proteinExistence type="inferred from homology"/>
<protein>
    <submittedName>
        <fullName evidence="7">Uncharacterized protein</fullName>
    </submittedName>
</protein>
<dbReference type="InParanoid" id="E1ZC07"/>
<feature type="coiled-coil region" evidence="5">
    <location>
        <begin position="762"/>
        <end position="831"/>
    </location>
</feature>
<feature type="region of interest" description="Disordered" evidence="6">
    <location>
        <begin position="1"/>
        <end position="25"/>
    </location>
</feature>
<dbReference type="EMBL" id="GL433841">
    <property type="protein sequence ID" value="EFN56730.1"/>
    <property type="molecule type" value="Genomic_DNA"/>
</dbReference>
<comment type="subcellular location">
    <subcellularLocation>
        <location evidence="1">Cytoplasm</location>
        <location evidence="1">Cytoskeleton</location>
        <location evidence="1">Microtubule organizing center</location>
        <location evidence="1">Centrosome</location>
        <location evidence="1">Centriole</location>
    </subcellularLocation>
</comment>
<keyword evidence="5" id="KW-0175">Coiled coil</keyword>
<dbReference type="Proteomes" id="UP000008141">
    <property type="component" value="Unassembled WGS sequence"/>
</dbReference>
<evidence type="ECO:0000256" key="3">
    <source>
        <dbReference type="ARBA" id="ARBA00023212"/>
    </source>
</evidence>
<dbReference type="GeneID" id="17356004"/>
<dbReference type="OMA" id="FMRHELL"/>
<dbReference type="PANTHER" id="PTHR20544">
    <property type="entry name" value="CENTROSOMAL PROTEIN CEP135"/>
    <property type="match status" value="1"/>
</dbReference>
<accession>E1ZC07</accession>
<sequence length="1001" mass="107600">MPAVGLTDAGRYADTATTEPADPPGGSLLWLRTSMVGDAQLVSALRRQLGELAYDSTALTAEAAPLVAALLADLAEVLQREVGRLGAENSRLHANLLREADAQQAQEAGTHQRAKQAEARAADLAFAKEQALERAAALERERDGLRAKVRDLLSFGQQHAGDELELKAAYSSFSMTAPLEPRPAPAAAAKTSRGAISLIKAADSRILALEAEVRRREEAQQALGAQVQQAKDALAQRDAEIERLSALVARGPDVDRLAQQYRTEANEAVILQLNQQARQLGSWRPGRSSQGFTETPVEALTSELVEVQRRAVDRGDLEAAQQAQRQAEARASSLAAEREGVAREVEAMQAALVRLQQESAGEGAARQKLGRLRSTLEGVRAEKALLEGQLTHAEAKVAELRDVLEQREGALRKAQGRCKQLEGELSASVQKQAQQQREPEGSASQQEAAAAVSLQEQCQALADQLAEARRSREDAAAAAAASEGECRQLREQVQQLEQQMQRAQQQFLRTEQHLAQAVAVAGAPLTAQEPAASAAEEGQPGADQAAPPEQGQDEPGIGVLQQQLAQQAAQLEQLEFERTELAVKLEESEQQVAALTAAVSAQQQRDRHSAAGEAQAPAPGLDGGDGGGSGDWQLAAGSRSPPASQREEELHQQAQQLQGRIQQLESQAARLQEELAAAGAGSSSVADATAAAADLRRQLQERSQEVADLSALSIKADATVQQYMVQLRSMATELRAAELRLSDAGAQLARRAEEAQQRDAELAELRGVVGALDAERDSLQAELDRRAESAAAEAGTLAVQCHRAEEAERALAATEARLAAAATRLQEQEEAGQVQRAEAEALGRQLAGLGAEHGALVEEYRAVTDDLAALVRENQVVSNQLSSMTAERHELAEQVKVHSSRSHYNEQLARAREQDTAELRTAYEGLSHENQRLQQSLTELTRELQARDAELVTRAEEAGERQLEAMGRAMRRGDEAAGGLDRERHALLEQLRGAEQARFAP</sequence>
<dbReference type="PANTHER" id="PTHR20544:SF0">
    <property type="entry name" value="NUCLEOPROTEIN TPR_MLP1 DOMAIN-CONTAINING PROTEIN"/>
    <property type="match status" value="1"/>
</dbReference>
<evidence type="ECO:0000313" key="8">
    <source>
        <dbReference type="Proteomes" id="UP000008141"/>
    </source>
</evidence>
<dbReference type="InterPro" id="IPR051877">
    <property type="entry name" value="Centriole_BasalBody_StrucProt"/>
</dbReference>
<name>E1ZC07_CHLVA</name>
<dbReference type="AlphaFoldDB" id="E1ZC07"/>
<evidence type="ECO:0000256" key="1">
    <source>
        <dbReference type="ARBA" id="ARBA00004114"/>
    </source>
</evidence>
<dbReference type="KEGG" id="cvr:CHLNCDRAFT_144147"/>
<reference evidence="7 8" key="1">
    <citation type="journal article" date="2010" name="Plant Cell">
        <title>The Chlorella variabilis NC64A genome reveals adaptation to photosymbiosis, coevolution with viruses, and cryptic sex.</title>
        <authorList>
            <person name="Blanc G."/>
            <person name="Duncan G."/>
            <person name="Agarkova I."/>
            <person name="Borodovsky M."/>
            <person name="Gurnon J."/>
            <person name="Kuo A."/>
            <person name="Lindquist E."/>
            <person name="Lucas S."/>
            <person name="Pangilinan J."/>
            <person name="Polle J."/>
            <person name="Salamov A."/>
            <person name="Terry A."/>
            <person name="Yamada T."/>
            <person name="Dunigan D.D."/>
            <person name="Grigoriev I.V."/>
            <person name="Claverie J.M."/>
            <person name="Van Etten J.L."/>
        </authorList>
    </citation>
    <scope>NUCLEOTIDE SEQUENCE [LARGE SCALE GENOMIC DNA]</scope>
    <source>
        <strain evidence="7 8">NC64A</strain>
    </source>
</reference>
<comment type="similarity">
    <text evidence="4">Belongs to the CEP135/TSGA10 family.</text>
</comment>
<feature type="region of interest" description="Disordered" evidence="6">
    <location>
        <begin position="596"/>
        <end position="659"/>
    </location>
</feature>
<gene>
    <name evidence="7" type="ORF">CHLNCDRAFT_144147</name>
</gene>
<feature type="coiled-coil region" evidence="5">
    <location>
        <begin position="923"/>
        <end position="950"/>
    </location>
</feature>
<feature type="region of interest" description="Disordered" evidence="6">
    <location>
        <begin position="429"/>
        <end position="450"/>
    </location>
</feature>
<evidence type="ECO:0000256" key="4">
    <source>
        <dbReference type="ARBA" id="ARBA00038123"/>
    </source>
</evidence>
<feature type="coiled-coil region" evidence="5">
    <location>
        <begin position="114"/>
        <end position="148"/>
    </location>
</feature>
<feature type="coiled-coil region" evidence="5">
    <location>
        <begin position="199"/>
        <end position="247"/>
    </location>
</feature>
<dbReference type="eggNOG" id="ENOG502QT27">
    <property type="taxonomic scope" value="Eukaryota"/>
</dbReference>
<keyword evidence="8" id="KW-1185">Reference proteome</keyword>
<feature type="compositionally biased region" description="Low complexity" evidence="6">
    <location>
        <begin position="441"/>
        <end position="450"/>
    </location>
</feature>
<organism evidence="8">
    <name type="scientific">Chlorella variabilis</name>
    <name type="common">Green alga</name>
    <dbReference type="NCBI Taxonomy" id="554065"/>
    <lineage>
        <taxon>Eukaryota</taxon>
        <taxon>Viridiplantae</taxon>
        <taxon>Chlorophyta</taxon>
        <taxon>core chlorophytes</taxon>
        <taxon>Trebouxiophyceae</taxon>
        <taxon>Chlorellales</taxon>
        <taxon>Chlorellaceae</taxon>
        <taxon>Chlorella clade</taxon>
        <taxon>Chlorella</taxon>
    </lineage>
</organism>
<evidence type="ECO:0000256" key="2">
    <source>
        <dbReference type="ARBA" id="ARBA00022490"/>
    </source>
</evidence>
<keyword evidence="2" id="KW-0963">Cytoplasm</keyword>
<feature type="compositionally biased region" description="Gly residues" evidence="6">
    <location>
        <begin position="621"/>
        <end position="630"/>
    </location>
</feature>
<keyword evidence="3" id="KW-0206">Cytoskeleton</keyword>
<feature type="region of interest" description="Disordered" evidence="6">
    <location>
        <begin position="527"/>
        <end position="555"/>
    </location>
</feature>
<evidence type="ECO:0000256" key="5">
    <source>
        <dbReference type="SAM" id="Coils"/>
    </source>
</evidence>
<dbReference type="GO" id="GO:0005814">
    <property type="term" value="C:centriole"/>
    <property type="evidence" value="ECO:0007669"/>
    <property type="project" value="UniProtKB-SubCell"/>
</dbReference>
<evidence type="ECO:0000313" key="7">
    <source>
        <dbReference type="EMBL" id="EFN56730.1"/>
    </source>
</evidence>
<evidence type="ECO:0000256" key="6">
    <source>
        <dbReference type="SAM" id="MobiDB-lite"/>
    </source>
</evidence>
<dbReference type="OrthoDB" id="515606at2759"/>